<evidence type="ECO:0000313" key="2">
    <source>
        <dbReference type="EMBL" id="MDQ0543282.1"/>
    </source>
</evidence>
<name>A0AAJ1WVL2_9HYPH</name>
<dbReference type="AlphaFoldDB" id="A0AAJ1WVL2"/>
<evidence type="ECO:0000313" key="3">
    <source>
        <dbReference type="Proteomes" id="UP001223420"/>
    </source>
</evidence>
<sequence length="101" mass="10671">MAEPLARLFPPGDGRPHTTVANGRPYTGMAGGVLDAPVFDADLLQANGWIRVGAHALSGPTAARPAAPIVDQLFFDTTLTLPVVWDVLAKVWRNVWTGAPA</sequence>
<reference evidence="2" key="1">
    <citation type="submission" date="2023-07" db="EMBL/GenBank/DDBJ databases">
        <title>Genomic Encyclopedia of Type Strains, Phase IV (KMG-IV): sequencing the most valuable type-strain genomes for metagenomic binning, comparative biology and taxonomic classification.</title>
        <authorList>
            <person name="Goeker M."/>
        </authorList>
    </citation>
    <scope>NUCLEOTIDE SEQUENCE</scope>
    <source>
        <strain evidence="2">DSM 19569</strain>
    </source>
</reference>
<comment type="caution">
    <text evidence="2">The sequence shown here is derived from an EMBL/GenBank/DDBJ whole genome shotgun (WGS) entry which is preliminary data.</text>
</comment>
<feature type="region of interest" description="Disordered" evidence="1">
    <location>
        <begin position="1"/>
        <end position="22"/>
    </location>
</feature>
<accession>A0AAJ1WVL2</accession>
<dbReference type="RefSeq" id="WP_230366097.1">
    <property type="nucleotide sequence ID" value="NZ_JAJALK010000004.1"/>
</dbReference>
<dbReference type="Proteomes" id="UP001223420">
    <property type="component" value="Unassembled WGS sequence"/>
</dbReference>
<gene>
    <name evidence="2" type="ORF">QO001_002208</name>
</gene>
<proteinExistence type="predicted"/>
<protein>
    <submittedName>
        <fullName evidence="2">Uncharacterized protein</fullName>
    </submittedName>
</protein>
<organism evidence="2 3">
    <name type="scientific">Methylobacterium brachiatum</name>
    <dbReference type="NCBI Taxonomy" id="269660"/>
    <lineage>
        <taxon>Bacteria</taxon>
        <taxon>Pseudomonadati</taxon>
        <taxon>Pseudomonadota</taxon>
        <taxon>Alphaproteobacteria</taxon>
        <taxon>Hyphomicrobiales</taxon>
        <taxon>Methylobacteriaceae</taxon>
        <taxon>Methylobacterium</taxon>
    </lineage>
</organism>
<evidence type="ECO:0000256" key="1">
    <source>
        <dbReference type="SAM" id="MobiDB-lite"/>
    </source>
</evidence>
<dbReference type="EMBL" id="JAUSWL010000003">
    <property type="protein sequence ID" value="MDQ0543282.1"/>
    <property type="molecule type" value="Genomic_DNA"/>
</dbReference>